<comment type="similarity">
    <text evidence="1 2">Belongs to the iron/ascorbate-dependent oxidoreductase family.</text>
</comment>
<keyword evidence="2" id="KW-0560">Oxidoreductase</keyword>
<dbReference type="Pfam" id="PF03171">
    <property type="entry name" value="2OG-FeII_Oxy"/>
    <property type="match status" value="1"/>
</dbReference>
<accession>A0A6A6X1I2</accession>
<keyword evidence="2" id="KW-0479">Metal-binding</keyword>
<keyword evidence="2" id="KW-0408">Iron</keyword>
<dbReference type="OrthoDB" id="627829at2759"/>
<dbReference type="InterPro" id="IPR026992">
    <property type="entry name" value="DIOX_N"/>
</dbReference>
<dbReference type="GO" id="GO:0016491">
    <property type="term" value="F:oxidoreductase activity"/>
    <property type="evidence" value="ECO:0007669"/>
    <property type="project" value="UniProtKB-KW"/>
</dbReference>
<proteinExistence type="inferred from homology"/>
<reference evidence="4" key="1">
    <citation type="journal article" date="2020" name="Stud. Mycol.">
        <title>101 Dothideomycetes genomes: a test case for predicting lifestyles and emergence of pathogens.</title>
        <authorList>
            <person name="Haridas S."/>
            <person name="Albert R."/>
            <person name="Binder M."/>
            <person name="Bloem J."/>
            <person name="Labutti K."/>
            <person name="Salamov A."/>
            <person name="Andreopoulos B."/>
            <person name="Baker S."/>
            <person name="Barry K."/>
            <person name="Bills G."/>
            <person name="Bluhm B."/>
            <person name="Cannon C."/>
            <person name="Castanera R."/>
            <person name="Culley D."/>
            <person name="Daum C."/>
            <person name="Ezra D."/>
            <person name="Gonzalez J."/>
            <person name="Henrissat B."/>
            <person name="Kuo A."/>
            <person name="Liang C."/>
            <person name="Lipzen A."/>
            <person name="Lutzoni F."/>
            <person name="Magnuson J."/>
            <person name="Mondo S."/>
            <person name="Nolan M."/>
            <person name="Ohm R."/>
            <person name="Pangilinan J."/>
            <person name="Park H.-J."/>
            <person name="Ramirez L."/>
            <person name="Alfaro M."/>
            <person name="Sun H."/>
            <person name="Tritt A."/>
            <person name="Yoshinaga Y."/>
            <person name="Zwiers L.-H."/>
            <person name="Turgeon B."/>
            <person name="Goodwin S."/>
            <person name="Spatafora J."/>
            <person name="Crous P."/>
            <person name="Grigoriev I."/>
        </authorList>
    </citation>
    <scope>NUCLEOTIDE SEQUENCE</scope>
    <source>
        <strain evidence="4">CBS 109.77</strain>
    </source>
</reference>
<dbReference type="InterPro" id="IPR005123">
    <property type="entry name" value="Oxoglu/Fe-dep_dioxygenase_dom"/>
</dbReference>
<dbReference type="EMBL" id="MU002099">
    <property type="protein sequence ID" value="KAF2790013.1"/>
    <property type="molecule type" value="Genomic_DNA"/>
</dbReference>
<dbReference type="Gene3D" id="2.60.120.330">
    <property type="entry name" value="B-lactam Antibiotic, Isopenicillin N Synthase, Chain"/>
    <property type="match status" value="1"/>
</dbReference>
<name>A0A6A6X1I2_9PLEO</name>
<dbReference type="PANTHER" id="PTHR47990">
    <property type="entry name" value="2-OXOGLUTARATE (2OG) AND FE(II)-DEPENDENT OXYGENASE SUPERFAMILY PROTEIN-RELATED"/>
    <property type="match status" value="1"/>
</dbReference>
<evidence type="ECO:0000259" key="3">
    <source>
        <dbReference type="PROSITE" id="PS51471"/>
    </source>
</evidence>
<dbReference type="GO" id="GO:0044283">
    <property type="term" value="P:small molecule biosynthetic process"/>
    <property type="evidence" value="ECO:0007669"/>
    <property type="project" value="UniProtKB-ARBA"/>
</dbReference>
<dbReference type="InterPro" id="IPR027443">
    <property type="entry name" value="IPNS-like_sf"/>
</dbReference>
<evidence type="ECO:0000256" key="1">
    <source>
        <dbReference type="ARBA" id="ARBA00008056"/>
    </source>
</evidence>
<dbReference type="InterPro" id="IPR050231">
    <property type="entry name" value="Iron_ascorbate_oxido_reductase"/>
</dbReference>
<organism evidence="4 5">
    <name type="scientific">Melanomma pulvis-pyrius CBS 109.77</name>
    <dbReference type="NCBI Taxonomy" id="1314802"/>
    <lineage>
        <taxon>Eukaryota</taxon>
        <taxon>Fungi</taxon>
        <taxon>Dikarya</taxon>
        <taxon>Ascomycota</taxon>
        <taxon>Pezizomycotina</taxon>
        <taxon>Dothideomycetes</taxon>
        <taxon>Pleosporomycetidae</taxon>
        <taxon>Pleosporales</taxon>
        <taxon>Melanommataceae</taxon>
        <taxon>Melanomma</taxon>
    </lineage>
</organism>
<evidence type="ECO:0000256" key="2">
    <source>
        <dbReference type="RuleBase" id="RU003682"/>
    </source>
</evidence>
<gene>
    <name evidence="4" type="ORF">K505DRAFT_252111</name>
</gene>
<dbReference type="PROSITE" id="PS51471">
    <property type="entry name" value="FE2OG_OXY"/>
    <property type="match status" value="1"/>
</dbReference>
<keyword evidence="5" id="KW-1185">Reference proteome</keyword>
<sequence length="374" mass="42315">MKLLVLDLSKANDPRQKTELLEQLHHALFHIGFLYIKNHGVDSNTISNLNSLLPTLFNQPPEAKAALSKMNSPHFLGYSGYAEETTLGVKDLREQFDFATELPVIYDPNASQNHSSDFSKLYWRLRGPNQWPSEDLVPGFCKAYTEYHDALQDLSYRFVHLVEEAFGVRVGTFDSFFSRPTSVDEVVHNQIVPPQHRIKLVKYPPSQASGGNLASQGVGAHKDSSGWLTFLYQVGQEEGLEVLDANGTWIAAPPIDGTFVVNFGNAFEAATEGAILATIHRVKAPRSISNPRYSIPFFQGLPLDITVSEIQSYIPLSVRKLRHDSQKTMNEKVSNFLDPRWDNLGESQLRKWIRSHEDCARKWYGDETTEFYLQ</sequence>
<dbReference type="Pfam" id="PF14226">
    <property type="entry name" value="DIOX_N"/>
    <property type="match status" value="1"/>
</dbReference>
<protein>
    <submittedName>
        <fullName evidence="4">Clavaminate synthase-like protein</fullName>
    </submittedName>
</protein>
<dbReference type="AlphaFoldDB" id="A0A6A6X1I2"/>
<evidence type="ECO:0000313" key="5">
    <source>
        <dbReference type="Proteomes" id="UP000799757"/>
    </source>
</evidence>
<dbReference type="GO" id="GO:0046872">
    <property type="term" value="F:metal ion binding"/>
    <property type="evidence" value="ECO:0007669"/>
    <property type="project" value="UniProtKB-KW"/>
</dbReference>
<evidence type="ECO:0000313" key="4">
    <source>
        <dbReference type="EMBL" id="KAF2790013.1"/>
    </source>
</evidence>
<dbReference type="InterPro" id="IPR044861">
    <property type="entry name" value="IPNS-like_FE2OG_OXY"/>
</dbReference>
<feature type="domain" description="Fe2OG dioxygenase" evidence="3">
    <location>
        <begin position="194"/>
        <end position="301"/>
    </location>
</feature>
<dbReference type="Proteomes" id="UP000799757">
    <property type="component" value="Unassembled WGS sequence"/>
</dbReference>
<dbReference type="SUPFAM" id="SSF51197">
    <property type="entry name" value="Clavaminate synthase-like"/>
    <property type="match status" value="1"/>
</dbReference>